<dbReference type="RefSeq" id="WP_099215728.1">
    <property type="nucleotide sequence ID" value="NZ_JAUYVU010000010.1"/>
</dbReference>
<evidence type="ECO:0000313" key="4">
    <source>
        <dbReference type="Proteomes" id="UP001242342"/>
    </source>
</evidence>
<organism evidence="2 3">
    <name type="scientific">Tenacibaculum discolor</name>
    <dbReference type="NCBI Taxonomy" id="361581"/>
    <lineage>
        <taxon>Bacteria</taxon>
        <taxon>Pseudomonadati</taxon>
        <taxon>Bacteroidota</taxon>
        <taxon>Flavobacteriia</taxon>
        <taxon>Flavobacteriales</taxon>
        <taxon>Flavobacteriaceae</taxon>
        <taxon>Tenacibaculum</taxon>
    </lineage>
</organism>
<dbReference type="EMBL" id="PDUU01000009">
    <property type="protein sequence ID" value="PHN96861.1"/>
    <property type="molecule type" value="Genomic_DNA"/>
</dbReference>
<evidence type="ECO:0000313" key="3">
    <source>
        <dbReference type="Proteomes" id="UP000222163"/>
    </source>
</evidence>
<reference evidence="2" key="2">
    <citation type="submission" date="2017-10" db="EMBL/GenBank/DDBJ databases">
        <authorList>
            <person name="Enke T.N."/>
            <person name="Cordero O.X."/>
        </authorList>
    </citation>
    <scope>NUCLEOTIDE SEQUENCE</scope>
    <source>
        <strain evidence="2">4G03</strain>
    </source>
</reference>
<name>A0A2G1BS16_9FLAO</name>
<evidence type="ECO:0000313" key="2">
    <source>
        <dbReference type="EMBL" id="PHN96861.1"/>
    </source>
</evidence>
<evidence type="ECO:0000313" key="1">
    <source>
        <dbReference type="EMBL" id="MDP2542382.1"/>
    </source>
</evidence>
<dbReference type="AlphaFoldDB" id="A0A2G1BS16"/>
<keyword evidence="4" id="KW-1185">Reference proteome</keyword>
<proteinExistence type="predicted"/>
<reference evidence="2 3" key="1">
    <citation type="journal article" date="2016" name="Nat. Commun.">
        <title>Microbial interactions lead to rapid micro-scale successions on model marine particles.</title>
        <authorList>
            <person name="Datta M.S."/>
            <person name="Sliwerska E."/>
            <person name="Gore J."/>
            <person name="Polz M.F."/>
            <person name="Cordero O.X."/>
        </authorList>
    </citation>
    <scope>NUCLEOTIDE SEQUENCE [LARGE SCALE GENOMIC DNA]</scope>
    <source>
        <strain evidence="2 3">4G03</strain>
    </source>
</reference>
<comment type="caution">
    <text evidence="2">The sequence shown here is derived from an EMBL/GenBank/DDBJ whole genome shotgun (WGS) entry which is preliminary data.</text>
</comment>
<dbReference type="EMBL" id="JAUYVU010000010">
    <property type="protein sequence ID" value="MDP2542382.1"/>
    <property type="molecule type" value="Genomic_DNA"/>
</dbReference>
<dbReference type="Proteomes" id="UP000222163">
    <property type="component" value="Unassembled WGS sequence"/>
</dbReference>
<reference evidence="1 4" key="3">
    <citation type="submission" date="2023-07" db="EMBL/GenBank/DDBJ databases">
        <title>Genome content predicts the carbon catabolic preferences of heterotrophic bacteria.</title>
        <authorList>
            <person name="Gralka M."/>
        </authorList>
    </citation>
    <scope>NUCLEOTIDE SEQUENCE [LARGE SCALE GENOMIC DNA]</scope>
    <source>
        <strain evidence="1 4">4G03</strain>
    </source>
</reference>
<dbReference type="Proteomes" id="UP001242342">
    <property type="component" value="Unassembled WGS sequence"/>
</dbReference>
<accession>A0A2G1BS16</accession>
<protein>
    <submittedName>
        <fullName evidence="2">Uncharacterized protein</fullName>
    </submittedName>
</protein>
<gene>
    <name evidence="2" type="ORF">CSC81_10585</name>
    <name evidence="1" type="ORF">Q8W23_12950</name>
</gene>
<sequence length="60" mass="6810">MKNKKVSLGKLKLNKMTVNSLQSVRGGKMEEDSALSNCDCDSINTRFTRIQNCCVWKPPY</sequence>